<dbReference type="GO" id="GO:0005525">
    <property type="term" value="F:GTP binding"/>
    <property type="evidence" value="ECO:0007669"/>
    <property type="project" value="UniProtKB-KW"/>
</dbReference>
<dbReference type="InterPro" id="IPR036388">
    <property type="entry name" value="WH-like_DNA-bd_sf"/>
</dbReference>
<keyword evidence="2" id="KW-0342">GTP-binding</keyword>
<dbReference type="EMBL" id="LAZR01016448">
    <property type="protein sequence ID" value="KKM04462.1"/>
    <property type="molecule type" value="Genomic_DNA"/>
</dbReference>
<evidence type="ECO:0008006" key="4">
    <source>
        <dbReference type="Google" id="ProtNLM"/>
    </source>
</evidence>
<proteinExistence type="predicted"/>
<name>A0A0F9HMN9_9ZZZZ</name>
<dbReference type="SUPFAM" id="SSF46785">
    <property type="entry name" value="Winged helix' DNA-binding domain"/>
    <property type="match status" value="1"/>
</dbReference>
<comment type="caution">
    <text evidence="3">The sequence shown here is derived from an EMBL/GenBank/DDBJ whole genome shotgun (WGS) entry which is preliminary data.</text>
</comment>
<gene>
    <name evidence="3" type="ORF">LCGC14_1763990</name>
</gene>
<dbReference type="SUPFAM" id="SSF52540">
    <property type="entry name" value="P-loop containing nucleoside triphosphate hydrolases"/>
    <property type="match status" value="1"/>
</dbReference>
<dbReference type="AlphaFoldDB" id="A0A0F9HMN9"/>
<dbReference type="InterPro" id="IPR027417">
    <property type="entry name" value="P-loop_NTPase"/>
</dbReference>
<evidence type="ECO:0000256" key="1">
    <source>
        <dbReference type="ARBA" id="ARBA00022741"/>
    </source>
</evidence>
<protein>
    <recommendedName>
        <fullName evidence="4">GTP-binding protein</fullName>
    </recommendedName>
</protein>
<dbReference type="InterPro" id="IPR006762">
    <property type="entry name" value="Gtr1_RagA"/>
</dbReference>
<accession>A0A0F9HMN9</accession>
<keyword evidence="1" id="KW-0547">Nucleotide-binding</keyword>
<reference evidence="3" key="1">
    <citation type="journal article" date="2015" name="Nature">
        <title>Complex archaea that bridge the gap between prokaryotes and eukaryotes.</title>
        <authorList>
            <person name="Spang A."/>
            <person name="Saw J.H."/>
            <person name="Jorgensen S.L."/>
            <person name="Zaremba-Niedzwiedzka K."/>
            <person name="Martijn J."/>
            <person name="Lind A.E."/>
            <person name="van Eijk R."/>
            <person name="Schleper C."/>
            <person name="Guy L."/>
            <person name="Ettema T.J."/>
        </authorList>
    </citation>
    <scope>NUCLEOTIDE SEQUENCE</scope>
</reference>
<dbReference type="InterPro" id="IPR036390">
    <property type="entry name" value="WH_DNA-bd_sf"/>
</dbReference>
<sequence length="511" mass="59577">MIRKKESKMKKKIIFVGPPNAGKTTLRKIFFEGENRSKLLEFALEPTKGVESMILKLKGEVGIFDLAGQENYKWFGTKKKTLFYETNMFIVVIDAAASMEEIADFTKKVINIRNDLTPSAFIYLLIHKIDLLERDIIYELKLQIKKEIAKTNLIKYAFTSIQRRFFLETFSTFIDILKVSTSELTEFEEDDFKFLKNTIDLLFQIQNDVVISKTDLIKKLNISNKAIENIIKILENKNHIKISKKAQDIPVFSLTDKGKEYFDTILKNFSLEKFEIDTNDIEMISERVGEPPFLGFLISDNHGRTLISTEVYDGVFDKFLRKDNEETFTDFELIPMFISALESFSKVLNIKDLSGFKLKGTNIKMQTIRYQLLTITLFMRRDTNIKAVMDQIKKWFDNIFEKYENDFETSINTGQISHLNHLTVKGKKWLDKLNQDYKKISISTEIIDLKHVTDLHEKLDEISNNLDLQHSIQIQKLKELKSNLLIAAAEENFQEIKEIAKKIKYIHESSL</sequence>
<evidence type="ECO:0000313" key="3">
    <source>
        <dbReference type="EMBL" id="KKM04462.1"/>
    </source>
</evidence>
<evidence type="ECO:0000256" key="2">
    <source>
        <dbReference type="ARBA" id="ARBA00023134"/>
    </source>
</evidence>
<dbReference type="Gene3D" id="1.10.10.10">
    <property type="entry name" value="Winged helix-like DNA-binding domain superfamily/Winged helix DNA-binding domain"/>
    <property type="match status" value="1"/>
</dbReference>
<dbReference type="Gene3D" id="3.40.50.300">
    <property type="entry name" value="P-loop containing nucleotide triphosphate hydrolases"/>
    <property type="match status" value="1"/>
</dbReference>
<dbReference type="Pfam" id="PF04670">
    <property type="entry name" value="Gtr1_RagA"/>
    <property type="match status" value="1"/>
</dbReference>
<organism evidence="3">
    <name type="scientific">marine sediment metagenome</name>
    <dbReference type="NCBI Taxonomy" id="412755"/>
    <lineage>
        <taxon>unclassified sequences</taxon>
        <taxon>metagenomes</taxon>
        <taxon>ecological metagenomes</taxon>
    </lineage>
</organism>